<dbReference type="Proteomes" id="UP000774804">
    <property type="component" value="Unassembled WGS sequence"/>
</dbReference>
<dbReference type="EMBL" id="RCMI01001215">
    <property type="protein sequence ID" value="KAG2888456.1"/>
    <property type="molecule type" value="Genomic_DNA"/>
</dbReference>
<evidence type="ECO:0000313" key="2">
    <source>
        <dbReference type="Proteomes" id="UP000774804"/>
    </source>
</evidence>
<protein>
    <submittedName>
        <fullName evidence="1">Uncharacterized protein</fullName>
    </submittedName>
</protein>
<reference evidence="1" key="1">
    <citation type="submission" date="2018-10" db="EMBL/GenBank/DDBJ databases">
        <title>Effector identification in a new, highly contiguous assembly of the strawberry crown rot pathogen Phytophthora cactorum.</title>
        <authorList>
            <person name="Armitage A.D."/>
            <person name="Nellist C.F."/>
            <person name="Bates H."/>
            <person name="Vickerstaff R.J."/>
            <person name="Harrison R.J."/>
        </authorList>
    </citation>
    <scope>NUCLEOTIDE SEQUENCE</scope>
    <source>
        <strain evidence="1">4032</strain>
    </source>
</reference>
<sequence>MVGLFVGVQVAGKYESVFSMEQTSIYIDMGPKRTIEFVGAKNVDTIQGMSENSFRASVFLYASATGQKVLPFVVFAGTRGGPVHQELMDNRNYREGAILTV</sequence>
<dbReference type="VEuPathDB" id="FungiDB:PC110_g869"/>
<organism evidence="1 2">
    <name type="scientific">Phytophthora cactorum</name>
    <dbReference type="NCBI Taxonomy" id="29920"/>
    <lineage>
        <taxon>Eukaryota</taxon>
        <taxon>Sar</taxon>
        <taxon>Stramenopiles</taxon>
        <taxon>Oomycota</taxon>
        <taxon>Peronosporomycetes</taxon>
        <taxon>Peronosporales</taxon>
        <taxon>Peronosporaceae</taxon>
        <taxon>Phytophthora</taxon>
    </lineage>
</organism>
<gene>
    <name evidence="1" type="ORF">PC115_g20047</name>
</gene>
<name>A0A8T1AVG4_9STRA</name>
<dbReference type="AlphaFoldDB" id="A0A8T1AVG4"/>
<accession>A0A8T1AVG4</accession>
<evidence type="ECO:0000313" key="1">
    <source>
        <dbReference type="EMBL" id="KAG2888456.1"/>
    </source>
</evidence>
<proteinExistence type="predicted"/>
<comment type="caution">
    <text evidence="1">The sequence shown here is derived from an EMBL/GenBank/DDBJ whole genome shotgun (WGS) entry which is preliminary data.</text>
</comment>